<dbReference type="STRING" id="526221.C9SJI8"/>
<dbReference type="InterPro" id="IPR013945">
    <property type="entry name" value="Pkr1"/>
</dbReference>
<dbReference type="PANTHER" id="PTHR28251">
    <property type="entry name" value="V-TYPE ATPASE ASSEMBLY FACTOR PKR1"/>
    <property type="match status" value="1"/>
</dbReference>
<proteinExistence type="predicted"/>
<feature type="compositionally biased region" description="Low complexity" evidence="1">
    <location>
        <begin position="97"/>
        <end position="113"/>
    </location>
</feature>
<accession>C9SJI8</accession>
<dbReference type="AlphaFoldDB" id="C9SJI8"/>
<sequence length="145" mass="15092">MASFAENLWNSVFTPGTTPTLLYATNASFAALQLTLLALLAATRSIHFVILSVLCAGLWRAINWFAAELAIAQAREAADNDKAAAGGGRGPEDQPIPRAAPAAAAAAATTTPRSDTAVDQAVRTRKTAGQREQGSRSSRGLRLAS</sequence>
<dbReference type="eggNOG" id="ENOG502S6V3">
    <property type="taxonomic scope" value="Eukaryota"/>
</dbReference>
<organism evidence="4">
    <name type="scientific">Verticillium alfalfae (strain VaMs.102 / ATCC MYA-4576 / FGSC 10136)</name>
    <name type="common">Verticillium wilt of alfalfa</name>
    <name type="synonym">Verticillium albo-atrum</name>
    <dbReference type="NCBI Taxonomy" id="526221"/>
    <lineage>
        <taxon>Eukaryota</taxon>
        <taxon>Fungi</taxon>
        <taxon>Dikarya</taxon>
        <taxon>Ascomycota</taxon>
        <taxon>Pezizomycotina</taxon>
        <taxon>Sordariomycetes</taxon>
        <taxon>Hypocreomycetidae</taxon>
        <taxon>Glomerellales</taxon>
        <taxon>Plectosphaerellaceae</taxon>
        <taxon>Verticillium</taxon>
    </lineage>
</organism>
<feature type="compositionally biased region" description="Low complexity" evidence="1">
    <location>
        <begin position="130"/>
        <end position="145"/>
    </location>
</feature>
<evidence type="ECO:0000256" key="2">
    <source>
        <dbReference type="SAM" id="Phobius"/>
    </source>
</evidence>
<keyword evidence="2" id="KW-0472">Membrane</keyword>
<evidence type="ECO:0000313" key="3">
    <source>
        <dbReference type="EMBL" id="EEY18350.1"/>
    </source>
</evidence>
<keyword evidence="2" id="KW-0812">Transmembrane</keyword>
<dbReference type="Proteomes" id="UP000008698">
    <property type="component" value="Unassembled WGS sequence"/>
</dbReference>
<dbReference type="GO" id="GO:0005789">
    <property type="term" value="C:endoplasmic reticulum membrane"/>
    <property type="evidence" value="ECO:0007669"/>
    <property type="project" value="TreeGrafter"/>
</dbReference>
<feature type="transmembrane region" description="Helical" evidence="2">
    <location>
        <begin position="20"/>
        <end position="41"/>
    </location>
</feature>
<dbReference type="KEGG" id="val:VDBG_04459"/>
<evidence type="ECO:0000256" key="1">
    <source>
        <dbReference type="SAM" id="MobiDB-lite"/>
    </source>
</evidence>
<dbReference type="GeneID" id="9530067"/>
<protein>
    <submittedName>
        <fullName evidence="3">Uncharacterized protein</fullName>
    </submittedName>
</protein>
<evidence type="ECO:0000313" key="4">
    <source>
        <dbReference type="Proteomes" id="UP000008698"/>
    </source>
</evidence>
<reference evidence="4" key="1">
    <citation type="journal article" date="2011" name="PLoS Pathog.">
        <title>Comparative genomics yields insights into niche adaptation of plant vascular wilt pathogens.</title>
        <authorList>
            <person name="Klosterman S.J."/>
            <person name="Subbarao K.V."/>
            <person name="Kang S."/>
            <person name="Veronese P."/>
            <person name="Gold S.E."/>
            <person name="Thomma B.P.H.J."/>
            <person name="Chen Z."/>
            <person name="Henrissat B."/>
            <person name="Lee Y.-H."/>
            <person name="Park J."/>
            <person name="Garcia-Pedrajas M.D."/>
            <person name="Barbara D.J."/>
            <person name="Anchieta A."/>
            <person name="de Jonge R."/>
            <person name="Santhanam P."/>
            <person name="Maruthachalam K."/>
            <person name="Atallah Z."/>
            <person name="Amyotte S.G."/>
            <person name="Paz Z."/>
            <person name="Inderbitzin P."/>
            <person name="Hayes R.J."/>
            <person name="Heiman D.I."/>
            <person name="Young S."/>
            <person name="Zeng Q."/>
            <person name="Engels R."/>
            <person name="Galagan J."/>
            <person name="Cuomo C.A."/>
            <person name="Dobinson K.F."/>
            <person name="Ma L.-J."/>
        </authorList>
    </citation>
    <scope>NUCLEOTIDE SEQUENCE [LARGE SCALE GENOMIC DNA]</scope>
    <source>
        <strain evidence="4">VaMs.102 / ATCC MYA-4576 / FGSC 10136</strain>
    </source>
</reference>
<dbReference type="EMBL" id="DS985218">
    <property type="protein sequence ID" value="EEY18350.1"/>
    <property type="molecule type" value="Genomic_DNA"/>
</dbReference>
<dbReference type="RefSeq" id="XP_003004853.1">
    <property type="nucleotide sequence ID" value="XM_003004807.1"/>
</dbReference>
<dbReference type="HOGENOM" id="CLU_068499_0_0_1"/>
<keyword evidence="4" id="KW-1185">Reference proteome</keyword>
<feature type="region of interest" description="Disordered" evidence="1">
    <location>
        <begin position="80"/>
        <end position="145"/>
    </location>
</feature>
<gene>
    <name evidence="3" type="ORF">VDBG_04459</name>
</gene>
<dbReference type="OMA" id="FINEFQH"/>
<dbReference type="Pfam" id="PF08636">
    <property type="entry name" value="Pkr1"/>
    <property type="match status" value="1"/>
</dbReference>
<keyword evidence="2" id="KW-1133">Transmembrane helix</keyword>
<name>C9SJI8_VERA1</name>
<dbReference type="PANTHER" id="PTHR28251:SF1">
    <property type="entry name" value="V-TYPE ATPASE ASSEMBLY FACTOR PKR1"/>
    <property type="match status" value="1"/>
</dbReference>
<dbReference type="GO" id="GO:0070072">
    <property type="term" value="P:vacuolar proton-transporting V-type ATPase complex assembly"/>
    <property type="evidence" value="ECO:0007669"/>
    <property type="project" value="InterPro"/>
</dbReference>